<evidence type="ECO:0000313" key="3">
    <source>
        <dbReference type="EMBL" id="GAA0950038.1"/>
    </source>
</evidence>
<evidence type="ECO:0008006" key="5">
    <source>
        <dbReference type="Google" id="ProtNLM"/>
    </source>
</evidence>
<evidence type="ECO:0000259" key="1">
    <source>
        <dbReference type="Pfam" id="PF02470"/>
    </source>
</evidence>
<organism evidence="3 4">
    <name type="scientific">Actinocorallia libanotica</name>
    <dbReference type="NCBI Taxonomy" id="46162"/>
    <lineage>
        <taxon>Bacteria</taxon>
        <taxon>Bacillati</taxon>
        <taxon>Actinomycetota</taxon>
        <taxon>Actinomycetes</taxon>
        <taxon>Streptosporangiales</taxon>
        <taxon>Thermomonosporaceae</taxon>
        <taxon>Actinocorallia</taxon>
    </lineage>
</organism>
<reference evidence="3 4" key="1">
    <citation type="journal article" date="2019" name="Int. J. Syst. Evol. Microbiol.">
        <title>The Global Catalogue of Microorganisms (GCM) 10K type strain sequencing project: providing services to taxonomists for standard genome sequencing and annotation.</title>
        <authorList>
            <consortium name="The Broad Institute Genomics Platform"/>
            <consortium name="The Broad Institute Genome Sequencing Center for Infectious Disease"/>
            <person name="Wu L."/>
            <person name="Ma J."/>
        </authorList>
    </citation>
    <scope>NUCLEOTIDE SEQUENCE [LARGE SCALE GENOMIC DNA]</scope>
    <source>
        <strain evidence="3 4">JCM 10696</strain>
    </source>
</reference>
<keyword evidence="4" id="KW-1185">Reference proteome</keyword>
<sequence length="335" mass="35445">MNQDLPRGRRIMLTWATALVTALALYLMTAKPFAAEGTRLTADFGGAGQGLTTSSPVKLRGVTVGRVDRIELAPDGGARLTLRLEEGVRVPDTALASLEPESVFGPKFIDLVPGDHETAGPFLRDGARIARTSDSLDLTSMLGDADAIVSAVDPRDMVVIMDALGQGLHGTGADLAGMLESTGTLVDVAHRQRERARSFLADLARIAEIRGVGEDLNTLVTSADPLMDALLSGQDRGLRFARGVTEMTAAVGQGLGAHENDLRQLFRSMERSSAFLDSLLSIAGDSVRTIIDLIPVYKALGWTPGPGDRHLIGAQVLLPTDPCELVLGICSQGGR</sequence>
<name>A0ABN1R0J9_9ACTN</name>
<gene>
    <name evidence="3" type="ORF">GCM10009550_28150</name>
</gene>
<accession>A0ABN1R0J9</accession>
<feature type="domain" description="Mce/MlaD" evidence="1">
    <location>
        <begin position="37"/>
        <end position="114"/>
    </location>
</feature>
<evidence type="ECO:0000313" key="4">
    <source>
        <dbReference type="Proteomes" id="UP001500665"/>
    </source>
</evidence>
<dbReference type="PANTHER" id="PTHR33371:SF16">
    <property type="entry name" value="MCE-FAMILY PROTEIN MCE3F"/>
    <property type="match status" value="1"/>
</dbReference>
<dbReference type="InterPro" id="IPR003399">
    <property type="entry name" value="Mce/MlaD"/>
</dbReference>
<dbReference type="InterPro" id="IPR024516">
    <property type="entry name" value="Mce_C"/>
</dbReference>
<dbReference type="Pfam" id="PF02470">
    <property type="entry name" value="MlaD"/>
    <property type="match status" value="1"/>
</dbReference>
<dbReference type="InterPro" id="IPR052336">
    <property type="entry name" value="MlaD_Phospholipid_Transporter"/>
</dbReference>
<dbReference type="Proteomes" id="UP001500665">
    <property type="component" value="Unassembled WGS sequence"/>
</dbReference>
<dbReference type="Pfam" id="PF11887">
    <property type="entry name" value="Mce4_CUP1"/>
    <property type="match status" value="1"/>
</dbReference>
<proteinExistence type="predicted"/>
<dbReference type="EMBL" id="BAAAHH010000009">
    <property type="protein sequence ID" value="GAA0950038.1"/>
    <property type="molecule type" value="Genomic_DNA"/>
</dbReference>
<comment type="caution">
    <text evidence="3">The sequence shown here is derived from an EMBL/GenBank/DDBJ whole genome shotgun (WGS) entry which is preliminary data.</text>
</comment>
<feature type="domain" description="Mammalian cell entry C-terminal" evidence="2">
    <location>
        <begin position="123"/>
        <end position="273"/>
    </location>
</feature>
<protein>
    <recommendedName>
        <fullName evidence="5">Phospholipid/cholesterol/gamma-HCH transport system substrate-binding protein</fullName>
    </recommendedName>
</protein>
<dbReference type="RefSeq" id="WP_344240700.1">
    <property type="nucleotide sequence ID" value="NZ_BAAAHH010000009.1"/>
</dbReference>
<evidence type="ECO:0000259" key="2">
    <source>
        <dbReference type="Pfam" id="PF11887"/>
    </source>
</evidence>
<dbReference type="PANTHER" id="PTHR33371">
    <property type="entry name" value="INTERMEMBRANE PHOSPHOLIPID TRANSPORT SYSTEM BINDING PROTEIN MLAD-RELATED"/>
    <property type="match status" value="1"/>
</dbReference>